<name>A0A4R0PU50_9SPHI</name>
<dbReference type="PANTHER" id="PTHR42747">
    <property type="entry name" value="NITRONATE MONOOXYGENASE-RELATED"/>
    <property type="match status" value="1"/>
</dbReference>
<gene>
    <name evidence="6" type="ORF">EZ456_14960</name>
</gene>
<organism evidence="6 7">
    <name type="scientific">Pedobacter psychrodurus</name>
    <dbReference type="NCBI Taxonomy" id="2530456"/>
    <lineage>
        <taxon>Bacteria</taxon>
        <taxon>Pseudomonadati</taxon>
        <taxon>Bacteroidota</taxon>
        <taxon>Sphingobacteriia</taxon>
        <taxon>Sphingobacteriales</taxon>
        <taxon>Sphingobacteriaceae</taxon>
        <taxon>Pedobacter</taxon>
    </lineage>
</organism>
<reference evidence="6 7" key="1">
    <citation type="submission" date="2019-02" db="EMBL/GenBank/DDBJ databases">
        <title>Pedobacter sp. RP-3-21 sp. nov., isolated from Arctic soil.</title>
        <authorList>
            <person name="Dahal R.H."/>
        </authorList>
    </citation>
    <scope>NUCLEOTIDE SEQUENCE [LARGE SCALE GENOMIC DNA]</scope>
    <source>
        <strain evidence="6 7">RP-3-21</strain>
    </source>
</reference>
<keyword evidence="2" id="KW-0285">Flavoprotein</keyword>
<dbReference type="InterPro" id="IPR013785">
    <property type="entry name" value="Aldolase_TIM"/>
</dbReference>
<dbReference type="OrthoDB" id="9778912at2"/>
<proteinExistence type="inferred from homology"/>
<keyword evidence="5 6" id="KW-0503">Monooxygenase</keyword>
<keyword evidence="7" id="KW-1185">Reference proteome</keyword>
<comment type="similarity">
    <text evidence="1">Belongs to the nitronate monooxygenase family. NMO class I subfamily.</text>
</comment>
<dbReference type="RefSeq" id="WP_131531445.1">
    <property type="nucleotide sequence ID" value="NZ_SJSO01000012.1"/>
</dbReference>
<evidence type="ECO:0000256" key="3">
    <source>
        <dbReference type="ARBA" id="ARBA00022643"/>
    </source>
</evidence>
<dbReference type="CDD" id="cd04730">
    <property type="entry name" value="NPD_like"/>
    <property type="match status" value="1"/>
</dbReference>
<dbReference type="AlphaFoldDB" id="A0A4R0PU50"/>
<evidence type="ECO:0000256" key="1">
    <source>
        <dbReference type="ARBA" id="ARBA00009881"/>
    </source>
</evidence>
<evidence type="ECO:0000256" key="5">
    <source>
        <dbReference type="ARBA" id="ARBA00023033"/>
    </source>
</evidence>
<dbReference type="SUPFAM" id="SSF51412">
    <property type="entry name" value="Inosine monophosphate dehydrogenase (IMPDH)"/>
    <property type="match status" value="1"/>
</dbReference>
<evidence type="ECO:0000313" key="6">
    <source>
        <dbReference type="EMBL" id="TCD25558.1"/>
    </source>
</evidence>
<keyword evidence="3" id="KW-0288">FMN</keyword>
<dbReference type="Proteomes" id="UP000293925">
    <property type="component" value="Unassembled WGS sequence"/>
</dbReference>
<evidence type="ECO:0000256" key="2">
    <source>
        <dbReference type="ARBA" id="ARBA00022630"/>
    </source>
</evidence>
<protein>
    <submittedName>
        <fullName evidence="6">Nitronate monooxygenase</fullName>
    </submittedName>
</protein>
<evidence type="ECO:0000256" key="4">
    <source>
        <dbReference type="ARBA" id="ARBA00023002"/>
    </source>
</evidence>
<accession>A0A4R0PU50</accession>
<dbReference type="InterPro" id="IPR004136">
    <property type="entry name" value="NMO"/>
</dbReference>
<dbReference type="PANTHER" id="PTHR42747:SF4">
    <property type="entry name" value="BLR1330 PROTEIN"/>
    <property type="match status" value="1"/>
</dbReference>
<dbReference type="Pfam" id="PF03060">
    <property type="entry name" value="NMO"/>
    <property type="match status" value="1"/>
</dbReference>
<dbReference type="EMBL" id="SJSO01000012">
    <property type="protein sequence ID" value="TCD25558.1"/>
    <property type="molecule type" value="Genomic_DNA"/>
</dbReference>
<dbReference type="Gene3D" id="3.20.20.70">
    <property type="entry name" value="Aldolase class I"/>
    <property type="match status" value="1"/>
</dbReference>
<evidence type="ECO:0000313" key="7">
    <source>
        <dbReference type="Proteomes" id="UP000293925"/>
    </source>
</evidence>
<sequence length="352" mass="38245">MWNRTKITELLKIEYPILLGPMGGGFSTPELLAAVSNAGGLGSLGAYTLSPEEIIETDKIVRTKTDKPYNINLWVNDVDERLFDFPAEKVEEIKTLFKPFFDELSIPLPDLDTNIPSKFLGQVETLFELKPAVFSFIFGIPSKEILNEARKLGIKTVGAATTLDEALALEEAQVDAIVATGFEAGGHRPSFLKPANESLTGTFALIQQVKAKTKTPIIAAGGIADAKGIRAALTLGADAVQIGTAFLVTDESNATPMHKAKLFSEESKNTVLSKSLTGRMGRMIGNRISSAINYETEVLPFPLQTRLMGPLRAAAIAQGKTDMYNFWSGQNAVNLKYTSAKELMEVLVKEMD</sequence>
<comment type="caution">
    <text evidence="6">The sequence shown here is derived from an EMBL/GenBank/DDBJ whole genome shotgun (WGS) entry which is preliminary data.</text>
</comment>
<dbReference type="GO" id="GO:0018580">
    <property type="term" value="F:nitronate monooxygenase activity"/>
    <property type="evidence" value="ECO:0007669"/>
    <property type="project" value="InterPro"/>
</dbReference>
<keyword evidence="4" id="KW-0560">Oxidoreductase</keyword>